<gene>
    <name evidence="4" type="ORF">ORJ04_06560</name>
</gene>
<dbReference type="InterPro" id="IPR035919">
    <property type="entry name" value="EAL_sf"/>
</dbReference>
<evidence type="ECO:0000256" key="1">
    <source>
        <dbReference type="PROSITE-ProRule" id="PRU00169"/>
    </source>
</evidence>
<sequence>MPNKLLIVDDEPAILRSLARVFTREGYSVFTADSGNAALAIMQLEACQVVISDFRMPIMDGAALLAEIKILYPASLCIVLSGFADFNAVLALLNSGSAFRFLQKPWDETTLIVEIAEAFRTYDETRDEKIITQLMASSADGLVEVFAGGQLGRVNGIAKNLLKLNDVNHSTFVELFSPVSDDGVAHLLDSPTGHAVLKTVAGREIEAFVKIVYEHSRVLQVLLVDDAEPVFSSLINLPAVLDQKSILCSADVHLQAGKPFAMVAIQLKNYGFWSEMVGFSEAEALFEDISAVLLKQASKISALMGYLANEQFVLLLDNISAELDVHAKLAALIEPFGPLNYTKSAVRVEFVITYCMAPEDGQSGRQLLNNVLISNRLHANGHANFFMRYDASMIERKRSQLLISEALFYAIDNEQLFLHYQPKFDLKQRKICSCEVLLRWQHPSLGFVSPAVFIPIAEQEGQIVELGYWVLQRACMAISNWSKQGVQLDKVAINISGKQLAQDDFIPRVETLLAGFDIDTSLLEFELTETWLIENLEQSIEKLSRLKKAGVSIAIDDFGTGYSSLSYLSKLPIDVIKIDRSLITDIAQNLNTQSMVANITRMAHDMSMQVVVEGVETLEQLKMLEQLNCDVIQGFLIAKPQSEQSFIHFVGIAGAGLASLMEGQ</sequence>
<dbReference type="RefSeq" id="WP_305974663.1">
    <property type="nucleotide sequence ID" value="NZ_JAPJDZ010000011.1"/>
</dbReference>
<feature type="modified residue" description="4-aspartylphosphate" evidence="1">
    <location>
        <position position="53"/>
    </location>
</feature>
<dbReference type="SUPFAM" id="SSF141868">
    <property type="entry name" value="EAL domain-like"/>
    <property type="match status" value="1"/>
</dbReference>
<dbReference type="CDD" id="cd01948">
    <property type="entry name" value="EAL"/>
    <property type="match status" value="1"/>
</dbReference>
<dbReference type="CDD" id="cd17569">
    <property type="entry name" value="REC_HupR-like"/>
    <property type="match status" value="1"/>
</dbReference>
<dbReference type="InterPro" id="IPR011006">
    <property type="entry name" value="CheY-like_superfamily"/>
</dbReference>
<dbReference type="InterPro" id="IPR001633">
    <property type="entry name" value="EAL_dom"/>
</dbReference>
<feature type="domain" description="Response regulatory" evidence="2">
    <location>
        <begin position="4"/>
        <end position="119"/>
    </location>
</feature>
<proteinExistence type="predicted"/>
<dbReference type="PANTHER" id="PTHR33121">
    <property type="entry name" value="CYCLIC DI-GMP PHOSPHODIESTERASE PDEF"/>
    <property type="match status" value="1"/>
</dbReference>
<comment type="caution">
    <text evidence="4">The sequence shown here is derived from an EMBL/GenBank/DDBJ whole genome shotgun (WGS) entry which is preliminary data.</text>
</comment>
<dbReference type="Gene3D" id="3.20.20.450">
    <property type="entry name" value="EAL domain"/>
    <property type="match status" value="1"/>
</dbReference>
<dbReference type="SMART" id="SM00052">
    <property type="entry name" value="EAL"/>
    <property type="match status" value="1"/>
</dbReference>
<evidence type="ECO:0000259" key="3">
    <source>
        <dbReference type="PROSITE" id="PS50883"/>
    </source>
</evidence>
<dbReference type="SUPFAM" id="SSF52172">
    <property type="entry name" value="CheY-like"/>
    <property type="match status" value="1"/>
</dbReference>
<evidence type="ECO:0000313" key="4">
    <source>
        <dbReference type="EMBL" id="MDP5135608.1"/>
    </source>
</evidence>
<dbReference type="PROSITE" id="PS50110">
    <property type="entry name" value="RESPONSE_REGULATORY"/>
    <property type="match status" value="1"/>
</dbReference>
<organism evidence="4 5">
    <name type="scientific">Rheinheimera baltica</name>
    <dbReference type="NCBI Taxonomy" id="67576"/>
    <lineage>
        <taxon>Bacteria</taxon>
        <taxon>Pseudomonadati</taxon>
        <taxon>Pseudomonadota</taxon>
        <taxon>Gammaproteobacteria</taxon>
        <taxon>Chromatiales</taxon>
        <taxon>Chromatiaceae</taxon>
        <taxon>Rheinheimera</taxon>
    </lineage>
</organism>
<dbReference type="Pfam" id="PF00563">
    <property type="entry name" value="EAL"/>
    <property type="match status" value="1"/>
</dbReference>
<protein>
    <submittedName>
        <fullName evidence="4">EAL domain-containing protein</fullName>
    </submittedName>
</protein>
<dbReference type="InterPro" id="IPR001789">
    <property type="entry name" value="Sig_transdc_resp-reg_receiver"/>
</dbReference>
<accession>A0ABT9HWV0</accession>
<dbReference type="PROSITE" id="PS50883">
    <property type="entry name" value="EAL"/>
    <property type="match status" value="1"/>
</dbReference>
<dbReference type="Proteomes" id="UP001231109">
    <property type="component" value="Unassembled WGS sequence"/>
</dbReference>
<keyword evidence="5" id="KW-1185">Reference proteome</keyword>
<reference evidence="4 5" key="1">
    <citation type="submission" date="2022-11" db="EMBL/GenBank/DDBJ databases">
        <title>Viruses from the air-sea interface of a natural surface slick.</title>
        <authorList>
            <person name="Rahlff J."/>
            <person name="Holmfeldt K."/>
        </authorList>
    </citation>
    <scope>NUCLEOTIDE SEQUENCE [LARGE SCALE GENOMIC DNA]</scope>
    <source>
        <strain evidence="4 5">SMS4</strain>
    </source>
</reference>
<feature type="domain" description="EAL" evidence="3">
    <location>
        <begin position="400"/>
        <end position="654"/>
    </location>
</feature>
<dbReference type="EMBL" id="JAPJDZ010000011">
    <property type="protein sequence ID" value="MDP5135608.1"/>
    <property type="molecule type" value="Genomic_DNA"/>
</dbReference>
<dbReference type="Gene3D" id="3.40.50.2300">
    <property type="match status" value="1"/>
</dbReference>
<dbReference type="PANTHER" id="PTHR33121:SF79">
    <property type="entry name" value="CYCLIC DI-GMP PHOSPHODIESTERASE PDED-RELATED"/>
    <property type="match status" value="1"/>
</dbReference>
<dbReference type="InterPro" id="IPR050706">
    <property type="entry name" value="Cyclic-di-GMP_PDE-like"/>
</dbReference>
<evidence type="ECO:0000259" key="2">
    <source>
        <dbReference type="PROSITE" id="PS50110"/>
    </source>
</evidence>
<dbReference type="Pfam" id="PF00072">
    <property type="entry name" value="Response_reg"/>
    <property type="match status" value="1"/>
</dbReference>
<dbReference type="SMART" id="SM00448">
    <property type="entry name" value="REC"/>
    <property type="match status" value="1"/>
</dbReference>
<keyword evidence="1" id="KW-0597">Phosphoprotein</keyword>
<name>A0ABT9HWV0_9GAMM</name>
<evidence type="ECO:0000313" key="5">
    <source>
        <dbReference type="Proteomes" id="UP001231109"/>
    </source>
</evidence>